<evidence type="ECO:0000256" key="3">
    <source>
        <dbReference type="ARBA" id="ARBA00023123"/>
    </source>
</evidence>
<keyword evidence="2" id="KW-0067">ATP-binding</keyword>
<protein>
    <recommendedName>
        <fullName evidence="7">Myosin motor domain-containing protein</fullName>
    </recommendedName>
</protein>
<dbReference type="CDD" id="cd23767">
    <property type="entry name" value="IQCD"/>
    <property type="match status" value="1"/>
</dbReference>
<dbReference type="Proteomes" id="UP001162164">
    <property type="component" value="Unassembled WGS sequence"/>
</dbReference>
<dbReference type="Pfam" id="PF00063">
    <property type="entry name" value="Myosin_head"/>
    <property type="match status" value="1"/>
</dbReference>
<gene>
    <name evidence="8" type="ORF">NQ317_006805</name>
</gene>
<dbReference type="Gene3D" id="3.40.850.10">
    <property type="entry name" value="Kinesin motor domain"/>
    <property type="match status" value="1"/>
</dbReference>
<dbReference type="EMBL" id="JAPWTJ010000566">
    <property type="protein sequence ID" value="KAJ8977277.1"/>
    <property type="molecule type" value="Genomic_DNA"/>
</dbReference>
<evidence type="ECO:0000259" key="7">
    <source>
        <dbReference type="PROSITE" id="PS51456"/>
    </source>
</evidence>
<dbReference type="Gene3D" id="1.20.5.4820">
    <property type="match status" value="1"/>
</dbReference>
<feature type="region of interest" description="Actin-binding" evidence="6">
    <location>
        <begin position="1"/>
        <end position="23"/>
    </location>
</feature>
<evidence type="ECO:0000256" key="5">
    <source>
        <dbReference type="ARBA" id="ARBA00023203"/>
    </source>
</evidence>
<dbReference type="SUPFAM" id="SSF52540">
    <property type="entry name" value="P-loop containing nucleoside triphosphate hydrolases"/>
    <property type="match status" value="1"/>
</dbReference>
<keyword evidence="4" id="KW-0505">Motor protein</keyword>
<dbReference type="PANTHER" id="PTHR13140">
    <property type="entry name" value="MYOSIN"/>
    <property type="match status" value="1"/>
</dbReference>
<organism evidence="8 9">
    <name type="scientific">Molorchus minor</name>
    <dbReference type="NCBI Taxonomy" id="1323400"/>
    <lineage>
        <taxon>Eukaryota</taxon>
        <taxon>Metazoa</taxon>
        <taxon>Ecdysozoa</taxon>
        <taxon>Arthropoda</taxon>
        <taxon>Hexapoda</taxon>
        <taxon>Insecta</taxon>
        <taxon>Pterygota</taxon>
        <taxon>Neoptera</taxon>
        <taxon>Endopterygota</taxon>
        <taxon>Coleoptera</taxon>
        <taxon>Polyphaga</taxon>
        <taxon>Cucujiformia</taxon>
        <taxon>Chrysomeloidea</taxon>
        <taxon>Cerambycidae</taxon>
        <taxon>Lamiinae</taxon>
        <taxon>Monochamini</taxon>
        <taxon>Molorchus</taxon>
    </lineage>
</organism>
<evidence type="ECO:0000256" key="2">
    <source>
        <dbReference type="ARBA" id="ARBA00022840"/>
    </source>
</evidence>
<evidence type="ECO:0000256" key="4">
    <source>
        <dbReference type="ARBA" id="ARBA00023175"/>
    </source>
</evidence>
<evidence type="ECO:0000256" key="6">
    <source>
        <dbReference type="PROSITE-ProRule" id="PRU00782"/>
    </source>
</evidence>
<comment type="caution">
    <text evidence="6">Lacks conserved residue(s) required for the propagation of feature annotation.</text>
</comment>
<comment type="similarity">
    <text evidence="6">Belongs to the TRAFAC class myosin-kinesin ATPase superfamily. Myosin family.</text>
</comment>
<keyword evidence="5 6" id="KW-0009">Actin-binding</keyword>
<dbReference type="InterPro" id="IPR027417">
    <property type="entry name" value="P-loop_NTPase"/>
</dbReference>
<dbReference type="PROSITE" id="PS50096">
    <property type="entry name" value="IQ"/>
    <property type="match status" value="1"/>
</dbReference>
<accession>A0ABQ9JHA2</accession>
<proteinExistence type="inferred from homology"/>
<dbReference type="InterPro" id="IPR036961">
    <property type="entry name" value="Kinesin_motor_dom_sf"/>
</dbReference>
<keyword evidence="1" id="KW-0547">Nucleotide-binding</keyword>
<evidence type="ECO:0000313" key="8">
    <source>
        <dbReference type="EMBL" id="KAJ8977277.1"/>
    </source>
</evidence>
<dbReference type="Pfam" id="PF00612">
    <property type="entry name" value="IQ"/>
    <property type="match status" value="1"/>
</dbReference>
<feature type="domain" description="Myosin motor" evidence="7">
    <location>
        <begin position="1"/>
        <end position="132"/>
    </location>
</feature>
<sequence length="197" mass="23535">MQALVQNLQSKEPHYIRCIKPNEIKSAAAFDEQRVRHQVCYLGLLENVRVRRAGFAYRQRYDRFLKRYKMISQFTWPNFRSDQKKTVVRVIIEENNFSDDVKYGPQKLFFALETARNNLIPGIVTLIQKTWRGYVARQQYKRMKALLVMIKVYRLKKIREYINILQKKFHNAKSMRDYGKSIVWPAPPLAMREGTKT</sequence>
<dbReference type="SMART" id="SM00015">
    <property type="entry name" value="IQ"/>
    <property type="match status" value="1"/>
</dbReference>
<comment type="caution">
    <text evidence="8">The sequence shown here is derived from an EMBL/GenBank/DDBJ whole genome shotgun (WGS) entry which is preliminary data.</text>
</comment>
<dbReference type="PANTHER" id="PTHR13140:SF713">
    <property type="entry name" value="UNCONVENTIONAL MYOSIN ID"/>
    <property type="match status" value="1"/>
</dbReference>
<dbReference type="PROSITE" id="PS51456">
    <property type="entry name" value="MYOSIN_MOTOR"/>
    <property type="match status" value="1"/>
</dbReference>
<keyword evidence="3 6" id="KW-0518">Myosin</keyword>
<dbReference type="InterPro" id="IPR001609">
    <property type="entry name" value="Myosin_head_motor_dom-like"/>
</dbReference>
<evidence type="ECO:0000313" key="9">
    <source>
        <dbReference type="Proteomes" id="UP001162164"/>
    </source>
</evidence>
<reference evidence="8" key="1">
    <citation type="journal article" date="2023" name="Insect Mol. Biol.">
        <title>Genome sequencing provides insights into the evolution of gene families encoding plant cell wall-degrading enzymes in longhorned beetles.</title>
        <authorList>
            <person name="Shin N.R."/>
            <person name="Okamura Y."/>
            <person name="Kirsch R."/>
            <person name="Pauchet Y."/>
        </authorList>
    </citation>
    <scope>NUCLEOTIDE SEQUENCE</scope>
    <source>
        <strain evidence="8">MMC_N1</strain>
    </source>
</reference>
<keyword evidence="9" id="KW-1185">Reference proteome</keyword>
<dbReference type="InterPro" id="IPR000048">
    <property type="entry name" value="IQ_motif_EF-hand-BS"/>
</dbReference>
<evidence type="ECO:0000256" key="1">
    <source>
        <dbReference type="ARBA" id="ARBA00022741"/>
    </source>
</evidence>
<name>A0ABQ9JHA2_9CUCU</name>